<reference evidence="2 3" key="1">
    <citation type="journal article" date="2021" name="Angew. Chem. Int. Ed. Engl.">
        <title>A novel family of nonribosomal peptides modulate collective behavior in Pseudovibrio bacteria isolated from marine sponges.</title>
        <authorList>
            <person name="Ioca L.P."/>
            <person name="Dai Y."/>
            <person name="Kunakom S."/>
            <person name="Diaz-Espinosa J."/>
            <person name="Krunic A."/>
            <person name="Crnkovic C.M."/>
            <person name="Orjala J."/>
            <person name="Sanchez L.M."/>
            <person name="Ferreira A.G."/>
            <person name="Berlinck R.G.S."/>
            <person name="Eustaquio A.S."/>
        </authorList>
    </citation>
    <scope>NUCLEOTIDE SEQUENCE [LARGE SCALE GENOMIC DNA]</scope>
    <source>
        <strain evidence="2 3">Ab134</strain>
    </source>
</reference>
<keyword evidence="3" id="KW-1185">Reference proteome</keyword>
<dbReference type="EMBL" id="CP074126">
    <property type="protein sequence ID" value="QUS55162.1"/>
    <property type="molecule type" value="Genomic_DNA"/>
</dbReference>
<sequence length="130" mass="14200">MALFDHNTQALEEWRGGVMTQMRVSAVNGSRQLCIFDQWCEPGSGAPRHLHAVEELLEVIEGTAEITCGDEIHVATANQSVLIPAGCLHGFKNIGEGKLHVRATLAAPIFEASYENGSEVSRRWVPDETS</sequence>
<dbReference type="SUPFAM" id="SSF51182">
    <property type="entry name" value="RmlC-like cupins"/>
    <property type="match status" value="1"/>
</dbReference>
<dbReference type="RefSeq" id="WP_075700727.1">
    <property type="nucleotide sequence ID" value="NZ_CP074126.1"/>
</dbReference>
<evidence type="ECO:0000313" key="2">
    <source>
        <dbReference type="EMBL" id="QUS55162.1"/>
    </source>
</evidence>
<name>A0ABX8AJB0_9HYPH</name>
<proteinExistence type="predicted"/>
<dbReference type="InterPro" id="IPR013096">
    <property type="entry name" value="Cupin_2"/>
</dbReference>
<dbReference type="InterPro" id="IPR011051">
    <property type="entry name" value="RmlC_Cupin_sf"/>
</dbReference>
<dbReference type="Pfam" id="PF07883">
    <property type="entry name" value="Cupin_2"/>
    <property type="match status" value="1"/>
</dbReference>
<dbReference type="Proteomes" id="UP000680706">
    <property type="component" value="Chromosome"/>
</dbReference>
<gene>
    <name evidence="2" type="ORF">KGB56_17645</name>
</gene>
<evidence type="ECO:0000259" key="1">
    <source>
        <dbReference type="Pfam" id="PF07883"/>
    </source>
</evidence>
<evidence type="ECO:0000313" key="3">
    <source>
        <dbReference type="Proteomes" id="UP000680706"/>
    </source>
</evidence>
<organism evidence="2 3">
    <name type="scientific">Pseudovibrio brasiliensis</name>
    <dbReference type="NCBI Taxonomy" id="1898042"/>
    <lineage>
        <taxon>Bacteria</taxon>
        <taxon>Pseudomonadati</taxon>
        <taxon>Pseudomonadota</taxon>
        <taxon>Alphaproteobacteria</taxon>
        <taxon>Hyphomicrobiales</taxon>
        <taxon>Stappiaceae</taxon>
        <taxon>Pseudovibrio</taxon>
    </lineage>
</organism>
<feature type="domain" description="Cupin type-2" evidence="1">
    <location>
        <begin position="41"/>
        <end position="101"/>
    </location>
</feature>
<dbReference type="InterPro" id="IPR014710">
    <property type="entry name" value="RmlC-like_jellyroll"/>
</dbReference>
<accession>A0ABX8AJB0</accession>
<protein>
    <submittedName>
        <fullName evidence="2">Cupin domain-containing protein</fullName>
    </submittedName>
</protein>
<dbReference type="Gene3D" id="2.60.120.10">
    <property type="entry name" value="Jelly Rolls"/>
    <property type="match status" value="1"/>
</dbReference>